<dbReference type="AlphaFoldDB" id="A0A9X4BKX1"/>
<evidence type="ECO:0000313" key="2">
    <source>
        <dbReference type="Proteomes" id="UP001139971"/>
    </source>
</evidence>
<comment type="caution">
    <text evidence="1">The sequence shown here is derived from an EMBL/GenBank/DDBJ whole genome shotgun (WGS) entry which is preliminary data.</text>
</comment>
<dbReference type="RefSeq" id="WP_263541044.1">
    <property type="nucleotide sequence ID" value="NZ_JAOVZO020000019.1"/>
</dbReference>
<proteinExistence type="predicted"/>
<protein>
    <submittedName>
        <fullName evidence="1">Uncharacterized protein</fullName>
    </submittedName>
</protein>
<reference evidence="1" key="1">
    <citation type="submission" date="2023-02" db="EMBL/GenBank/DDBJ databases">
        <title>Tahibacter soli sp. nov. isolated from soil.</title>
        <authorList>
            <person name="Baek J.H."/>
            <person name="Lee J.K."/>
            <person name="Choi D.G."/>
            <person name="Jeon C.O."/>
        </authorList>
    </citation>
    <scope>NUCLEOTIDE SEQUENCE</scope>
    <source>
        <strain evidence="1">BL</strain>
    </source>
</reference>
<evidence type="ECO:0000313" key="1">
    <source>
        <dbReference type="EMBL" id="MDC8014712.1"/>
    </source>
</evidence>
<organism evidence="1 2">
    <name type="scientific">Tahibacter soli</name>
    <dbReference type="NCBI Taxonomy" id="2983605"/>
    <lineage>
        <taxon>Bacteria</taxon>
        <taxon>Pseudomonadati</taxon>
        <taxon>Pseudomonadota</taxon>
        <taxon>Gammaproteobacteria</taxon>
        <taxon>Lysobacterales</taxon>
        <taxon>Rhodanobacteraceae</taxon>
        <taxon>Tahibacter</taxon>
    </lineage>
</organism>
<name>A0A9X4BKX1_9GAMM</name>
<dbReference type="EMBL" id="JAOVZO020000019">
    <property type="protein sequence ID" value="MDC8014712.1"/>
    <property type="molecule type" value="Genomic_DNA"/>
</dbReference>
<keyword evidence="2" id="KW-1185">Reference proteome</keyword>
<dbReference type="Proteomes" id="UP001139971">
    <property type="component" value="Unassembled WGS sequence"/>
</dbReference>
<sequence>MKSIKLGKETLRVLTAQEVEAVAGAVASAGPPTCVFPTQLPKDCHSVPVTRCLPRHTEIPQICDPN</sequence>
<accession>A0A9X4BKX1</accession>
<gene>
    <name evidence="1" type="ORF">OD750_019380</name>
</gene>